<feature type="chain" id="PRO_5040922731" evidence="11">
    <location>
        <begin position="25"/>
        <end position="858"/>
    </location>
</feature>
<dbReference type="PRINTS" id="PR00723">
    <property type="entry name" value="SUBTILISIN"/>
</dbReference>
<feature type="active site" description="Charge relay system" evidence="8 9">
    <location>
        <position position="208"/>
    </location>
</feature>
<dbReference type="InterPro" id="IPR022398">
    <property type="entry name" value="Peptidase_S8_His-AS"/>
</dbReference>
<dbReference type="Pfam" id="PF00082">
    <property type="entry name" value="Peptidase_S8"/>
    <property type="match status" value="1"/>
</dbReference>
<dbReference type="PROSITE" id="PS00138">
    <property type="entry name" value="SUBTILASE_SER"/>
    <property type="match status" value="1"/>
</dbReference>
<evidence type="ECO:0000256" key="9">
    <source>
        <dbReference type="PROSITE-ProRule" id="PRU01240"/>
    </source>
</evidence>
<dbReference type="AlphaFoldDB" id="A0A9W8DQZ1"/>
<dbReference type="InterPro" id="IPR036852">
    <property type="entry name" value="Peptidase_S8/S53_dom_sf"/>
</dbReference>
<accession>A0A9W8DQZ1</accession>
<feature type="active site" description="Charge relay system" evidence="8 9">
    <location>
        <position position="165"/>
    </location>
</feature>
<dbReference type="Pfam" id="PF02225">
    <property type="entry name" value="PA"/>
    <property type="match status" value="1"/>
</dbReference>
<protein>
    <submittedName>
        <fullName evidence="14">Uncharacterized protein</fullName>
    </submittedName>
</protein>
<evidence type="ECO:0000256" key="11">
    <source>
        <dbReference type="SAM" id="SignalP"/>
    </source>
</evidence>
<dbReference type="GO" id="GO:0005615">
    <property type="term" value="C:extracellular space"/>
    <property type="evidence" value="ECO:0007669"/>
    <property type="project" value="TreeGrafter"/>
</dbReference>
<dbReference type="GO" id="GO:0004252">
    <property type="term" value="F:serine-type endopeptidase activity"/>
    <property type="evidence" value="ECO:0007669"/>
    <property type="project" value="UniProtKB-UniRule"/>
</dbReference>
<evidence type="ECO:0000256" key="7">
    <source>
        <dbReference type="ARBA" id="ARBA00022825"/>
    </source>
</evidence>
<dbReference type="InterPro" id="IPR050131">
    <property type="entry name" value="Peptidase_S8_subtilisin-like"/>
</dbReference>
<organism evidence="14 15">
    <name type="scientific">Tieghemiomyces parasiticus</name>
    <dbReference type="NCBI Taxonomy" id="78921"/>
    <lineage>
        <taxon>Eukaryota</taxon>
        <taxon>Fungi</taxon>
        <taxon>Fungi incertae sedis</taxon>
        <taxon>Zoopagomycota</taxon>
        <taxon>Kickxellomycotina</taxon>
        <taxon>Dimargaritomycetes</taxon>
        <taxon>Dimargaritales</taxon>
        <taxon>Dimargaritaceae</taxon>
        <taxon>Tieghemiomyces</taxon>
    </lineage>
</organism>
<feature type="signal peptide" evidence="11">
    <location>
        <begin position="1"/>
        <end position="24"/>
    </location>
</feature>
<comment type="similarity">
    <text evidence="1 9 10">Belongs to the peptidase S8 family.</text>
</comment>
<feature type="domain" description="Peptidase S8/S53" evidence="12">
    <location>
        <begin position="156"/>
        <end position="556"/>
    </location>
</feature>
<dbReference type="PROSITE" id="PS00137">
    <property type="entry name" value="SUBTILASE_HIS"/>
    <property type="match status" value="1"/>
</dbReference>
<keyword evidence="5 11" id="KW-0732">Signal</keyword>
<dbReference type="PANTHER" id="PTHR43806">
    <property type="entry name" value="PEPTIDASE S8"/>
    <property type="match status" value="1"/>
</dbReference>
<keyword evidence="3" id="KW-0964">Secreted</keyword>
<dbReference type="InterPro" id="IPR023827">
    <property type="entry name" value="Peptidase_S8_Asp-AS"/>
</dbReference>
<dbReference type="Gene3D" id="3.40.50.200">
    <property type="entry name" value="Peptidase S8/S53 domain"/>
    <property type="match status" value="1"/>
</dbReference>
<dbReference type="EMBL" id="JANBPT010000429">
    <property type="protein sequence ID" value="KAJ1920990.1"/>
    <property type="molecule type" value="Genomic_DNA"/>
</dbReference>
<evidence type="ECO:0000256" key="6">
    <source>
        <dbReference type="ARBA" id="ARBA00022801"/>
    </source>
</evidence>
<evidence type="ECO:0000256" key="1">
    <source>
        <dbReference type="ARBA" id="ARBA00011073"/>
    </source>
</evidence>
<dbReference type="SUPFAM" id="SSF52025">
    <property type="entry name" value="PA domain"/>
    <property type="match status" value="1"/>
</dbReference>
<dbReference type="PROSITE" id="PS00136">
    <property type="entry name" value="SUBTILASE_ASP"/>
    <property type="match status" value="1"/>
</dbReference>
<dbReference type="InterPro" id="IPR015500">
    <property type="entry name" value="Peptidase_S8_subtilisin-rel"/>
</dbReference>
<proteinExistence type="inferred from homology"/>
<feature type="domain" description="PA" evidence="13">
    <location>
        <begin position="372"/>
        <end position="446"/>
    </location>
</feature>
<dbReference type="Proteomes" id="UP001150569">
    <property type="component" value="Unassembled WGS sequence"/>
</dbReference>
<evidence type="ECO:0000256" key="10">
    <source>
        <dbReference type="RuleBase" id="RU003355"/>
    </source>
</evidence>
<dbReference type="SUPFAM" id="SSF52743">
    <property type="entry name" value="Subtilisin-like"/>
    <property type="match status" value="1"/>
</dbReference>
<dbReference type="OrthoDB" id="206201at2759"/>
<evidence type="ECO:0000256" key="8">
    <source>
        <dbReference type="PIRSR" id="PIRSR615500-1"/>
    </source>
</evidence>
<dbReference type="InterPro" id="IPR000209">
    <property type="entry name" value="Peptidase_S8/S53_dom"/>
</dbReference>
<keyword evidence="7 9" id="KW-0720">Serine protease</keyword>
<keyword evidence="15" id="KW-1185">Reference proteome</keyword>
<dbReference type="InterPro" id="IPR003137">
    <property type="entry name" value="PA_domain"/>
</dbReference>
<gene>
    <name evidence="14" type="ORF">IWQ60_006860</name>
</gene>
<reference evidence="14" key="1">
    <citation type="submission" date="2022-07" db="EMBL/GenBank/DDBJ databases">
        <title>Phylogenomic reconstructions and comparative analyses of Kickxellomycotina fungi.</title>
        <authorList>
            <person name="Reynolds N.K."/>
            <person name="Stajich J.E."/>
            <person name="Barry K."/>
            <person name="Grigoriev I.V."/>
            <person name="Crous P."/>
            <person name="Smith M.E."/>
        </authorList>
    </citation>
    <scope>NUCLEOTIDE SEQUENCE</scope>
    <source>
        <strain evidence="14">RSA 861</strain>
    </source>
</reference>
<dbReference type="PANTHER" id="PTHR43806:SF66">
    <property type="entry name" value="SERIN ENDOPEPTIDASE"/>
    <property type="match status" value="1"/>
</dbReference>
<keyword evidence="6 9" id="KW-0378">Hydrolase</keyword>
<comment type="caution">
    <text evidence="14">The sequence shown here is derived from an EMBL/GenBank/DDBJ whole genome shotgun (WGS) entry which is preliminary data.</text>
</comment>
<evidence type="ECO:0000259" key="12">
    <source>
        <dbReference type="Pfam" id="PF00082"/>
    </source>
</evidence>
<evidence type="ECO:0000256" key="4">
    <source>
        <dbReference type="ARBA" id="ARBA00022670"/>
    </source>
</evidence>
<dbReference type="InterPro" id="IPR023828">
    <property type="entry name" value="Peptidase_S8_Ser-AS"/>
</dbReference>
<dbReference type="Gene3D" id="3.50.30.30">
    <property type="match status" value="1"/>
</dbReference>
<dbReference type="GO" id="GO:0006508">
    <property type="term" value="P:proteolysis"/>
    <property type="evidence" value="ECO:0007669"/>
    <property type="project" value="UniProtKB-KW"/>
</dbReference>
<dbReference type="InterPro" id="IPR046450">
    <property type="entry name" value="PA_dom_sf"/>
</dbReference>
<evidence type="ECO:0000313" key="14">
    <source>
        <dbReference type="EMBL" id="KAJ1920990.1"/>
    </source>
</evidence>
<keyword evidence="2" id="KW-0134">Cell wall</keyword>
<evidence type="ECO:0000256" key="5">
    <source>
        <dbReference type="ARBA" id="ARBA00022729"/>
    </source>
</evidence>
<keyword evidence="4 9" id="KW-0645">Protease</keyword>
<evidence type="ECO:0000256" key="3">
    <source>
        <dbReference type="ARBA" id="ARBA00022525"/>
    </source>
</evidence>
<evidence type="ECO:0000259" key="13">
    <source>
        <dbReference type="Pfam" id="PF02225"/>
    </source>
</evidence>
<dbReference type="PROSITE" id="PS51892">
    <property type="entry name" value="SUBTILASE"/>
    <property type="match status" value="1"/>
</dbReference>
<feature type="active site" description="Charge relay system" evidence="8 9">
    <location>
        <position position="520"/>
    </location>
</feature>
<name>A0A9W8DQZ1_9FUNG</name>
<evidence type="ECO:0000256" key="2">
    <source>
        <dbReference type="ARBA" id="ARBA00022512"/>
    </source>
</evidence>
<sequence>MFSFARLGLGSFLALAVLTAHTWADDSSTIPLGTDGVNINIVPNQYIIEFEGEPDTDAGEQATQDFFKSLSDGGISYTVYENYTSLFNGVFIGVDDKYFDAVYGITSAASVWATRLSNAGDQPPVPPNLPTSPPLPNLAHEYTGVNRVHNSTQWDGTGIKVGILDSGIDYNHPAFGGCYKTPGCRIQYGGNYVNDTDRADPLDTCNGHGTHVAGVLAGNHKEFRGVAPNATLGIYRIMDCKGVAPTNWVIKAAIQAEKDGMQVVNLSLGTPGGWRGWGESSIVNKLVRRGIYVITAAGNNGMDGLWTVVSPAVATQGIAVGAMELPRYYALHLNVTVAGKTIPIQRTEQQTDIPSLNLRNVRLVRATDADGTDLACTPLTQEIKGALVLAQRGTCDYTTKAINVLNAGGVALAIYNNRTDDMGPISYNQAVTLPSFSLTIADGQALVKLLGESGGSAATATVNHEVYAFDNALAYTPASYSAWGPDPEGAIKPDLLAPGSNVYSTLPLNMGSYGSMSGTSMAAPYVTGLVALLVQSQRATANLTLISNVVHTATPAKNAAGQYFSVAQQGTGLVNAWNALHADLAFTLRRSVPVYYDDRHYTKFPLKLWWENRVNAKVTYHFFSQPALSVSGVGTDSQSATPPRISTTAASVSFKQTSVSALAGNEGFAEVTISSSKFDRRDFMVYSGYIQATPTVGTGGINYTLPYLGSAYATVNLPLLQSNYAGLPCLLRESGGGCLDAKSVHRFTLTGKDFPVVAYRLQAPARQLMIKIAYAATPNSIHASVESYLYGMQSRSMDTNGVPFYTFRWNGRGHYVGKPLDVFDLPKNKYVLRFTFLSVFMNTESQTYFTPTIQLDGP</sequence>
<evidence type="ECO:0000313" key="15">
    <source>
        <dbReference type="Proteomes" id="UP001150569"/>
    </source>
</evidence>